<evidence type="ECO:0000256" key="4">
    <source>
        <dbReference type="ARBA" id="ARBA00022980"/>
    </source>
</evidence>
<dbReference type="SUPFAM" id="SSF55658">
    <property type="entry name" value="L9 N-domain-like"/>
    <property type="match status" value="1"/>
</dbReference>
<dbReference type="InterPro" id="IPR036791">
    <property type="entry name" value="Ribosomal_bL9_C_sf"/>
</dbReference>
<evidence type="ECO:0000256" key="6">
    <source>
        <dbReference type="ARBA" id="ARBA00035292"/>
    </source>
</evidence>
<proteinExistence type="inferred from homology"/>
<comment type="caution">
    <text evidence="10">The sequence shown here is derived from an EMBL/GenBank/DDBJ whole genome shotgun (WGS) entry which is preliminary data.</text>
</comment>
<dbReference type="InterPro" id="IPR009027">
    <property type="entry name" value="Ribosomal_bL9/RNase_H1_N"/>
</dbReference>
<keyword evidence="3 7" id="KW-0694">RNA-binding</keyword>
<organism evidence="10 11">
    <name type="scientific">Desulfocucumis palustris</name>
    <dbReference type="NCBI Taxonomy" id="1898651"/>
    <lineage>
        <taxon>Bacteria</taxon>
        <taxon>Bacillati</taxon>
        <taxon>Bacillota</taxon>
        <taxon>Clostridia</taxon>
        <taxon>Eubacteriales</taxon>
        <taxon>Desulfocucumaceae</taxon>
        <taxon>Desulfocucumis</taxon>
    </lineage>
</organism>
<dbReference type="Proteomes" id="UP000239549">
    <property type="component" value="Unassembled WGS sequence"/>
</dbReference>
<dbReference type="InterPro" id="IPR000244">
    <property type="entry name" value="Ribosomal_bL9"/>
</dbReference>
<keyword evidence="2 7" id="KW-0699">rRNA-binding</keyword>
<accession>A0A2L2X8E5</accession>
<dbReference type="AlphaFoldDB" id="A0A2L2X8E5"/>
<keyword evidence="5 7" id="KW-0687">Ribonucleoprotein</keyword>
<dbReference type="GO" id="GO:0003735">
    <property type="term" value="F:structural constituent of ribosome"/>
    <property type="evidence" value="ECO:0007669"/>
    <property type="project" value="InterPro"/>
</dbReference>
<dbReference type="HAMAP" id="MF_00503">
    <property type="entry name" value="Ribosomal_bL9"/>
    <property type="match status" value="1"/>
</dbReference>
<dbReference type="GO" id="GO:0019843">
    <property type="term" value="F:rRNA binding"/>
    <property type="evidence" value="ECO:0007669"/>
    <property type="project" value="UniProtKB-UniRule"/>
</dbReference>
<evidence type="ECO:0000259" key="8">
    <source>
        <dbReference type="Pfam" id="PF01281"/>
    </source>
</evidence>
<dbReference type="Gene3D" id="3.40.5.10">
    <property type="entry name" value="Ribosomal protein L9, N-terminal domain"/>
    <property type="match status" value="1"/>
</dbReference>
<dbReference type="InterPro" id="IPR020594">
    <property type="entry name" value="Ribosomal_bL9_bac/chp"/>
</dbReference>
<dbReference type="Pfam" id="PF03948">
    <property type="entry name" value="Ribosomal_L9_C"/>
    <property type="match status" value="1"/>
</dbReference>
<evidence type="ECO:0000256" key="7">
    <source>
        <dbReference type="HAMAP-Rule" id="MF_00503"/>
    </source>
</evidence>
<sequence>MKVILLQDVKGQGKKDQTVNVSDGYARNYLIPRGLAVEATEVKLKDLARQKAYEDKKKQQEEESAKALAGELSGITVKVTGKAGEGGKLFGAVGNKDISEALEKQFGLGVDKKKIILKEPLKTLGVFPVTVKLHSSVQAEIQVAVVAENS</sequence>
<name>A0A2L2X8E5_9FIRM</name>
<dbReference type="InterPro" id="IPR036935">
    <property type="entry name" value="Ribosomal_bL9_N_sf"/>
</dbReference>
<dbReference type="RefSeq" id="WP_104371012.1">
    <property type="nucleotide sequence ID" value="NZ_BFAV01000038.1"/>
</dbReference>
<dbReference type="SUPFAM" id="SSF55653">
    <property type="entry name" value="Ribosomal protein L9 C-domain"/>
    <property type="match status" value="1"/>
</dbReference>
<protein>
    <recommendedName>
        <fullName evidence="6 7">Large ribosomal subunit protein bL9</fullName>
    </recommendedName>
</protein>
<dbReference type="NCBIfam" id="TIGR00158">
    <property type="entry name" value="L9"/>
    <property type="match status" value="1"/>
</dbReference>
<comment type="similarity">
    <text evidence="1 7">Belongs to the bacterial ribosomal protein bL9 family.</text>
</comment>
<dbReference type="FunFam" id="3.40.5.10:FF:000002">
    <property type="entry name" value="50S ribosomal protein L9"/>
    <property type="match status" value="1"/>
</dbReference>
<evidence type="ECO:0000256" key="2">
    <source>
        <dbReference type="ARBA" id="ARBA00022730"/>
    </source>
</evidence>
<keyword evidence="4 7" id="KW-0689">Ribosomal protein</keyword>
<dbReference type="PANTHER" id="PTHR21368">
    <property type="entry name" value="50S RIBOSOMAL PROTEIN L9"/>
    <property type="match status" value="1"/>
</dbReference>
<evidence type="ECO:0000259" key="9">
    <source>
        <dbReference type="Pfam" id="PF03948"/>
    </source>
</evidence>
<dbReference type="EMBL" id="BFAV01000038">
    <property type="protein sequence ID" value="GBF32487.1"/>
    <property type="molecule type" value="Genomic_DNA"/>
</dbReference>
<evidence type="ECO:0000256" key="1">
    <source>
        <dbReference type="ARBA" id="ARBA00010605"/>
    </source>
</evidence>
<evidence type="ECO:0000256" key="3">
    <source>
        <dbReference type="ARBA" id="ARBA00022884"/>
    </source>
</evidence>
<dbReference type="GO" id="GO:0005840">
    <property type="term" value="C:ribosome"/>
    <property type="evidence" value="ECO:0007669"/>
    <property type="project" value="UniProtKB-KW"/>
</dbReference>
<dbReference type="Gene3D" id="3.10.430.100">
    <property type="entry name" value="Ribosomal protein L9, C-terminal domain"/>
    <property type="match status" value="1"/>
</dbReference>
<dbReference type="GO" id="GO:1990904">
    <property type="term" value="C:ribonucleoprotein complex"/>
    <property type="evidence" value="ECO:0007669"/>
    <property type="project" value="UniProtKB-KW"/>
</dbReference>
<feature type="domain" description="Ribosomal protein L9" evidence="8">
    <location>
        <begin position="1"/>
        <end position="47"/>
    </location>
</feature>
<evidence type="ECO:0000313" key="10">
    <source>
        <dbReference type="EMBL" id="GBF32487.1"/>
    </source>
</evidence>
<dbReference type="OrthoDB" id="9788336at2"/>
<gene>
    <name evidence="7" type="primary">rplI</name>
    <name evidence="10" type="ORF">DCCM_0683</name>
</gene>
<dbReference type="InterPro" id="IPR020069">
    <property type="entry name" value="Ribosomal_bL9_C"/>
</dbReference>
<dbReference type="InterPro" id="IPR020070">
    <property type="entry name" value="Ribosomal_bL9_N"/>
</dbReference>
<dbReference type="Pfam" id="PF01281">
    <property type="entry name" value="Ribosomal_L9_N"/>
    <property type="match status" value="1"/>
</dbReference>
<keyword evidence="11" id="KW-1185">Reference proteome</keyword>
<feature type="domain" description="Large ribosomal subunit protein bL9 C-terminal" evidence="9">
    <location>
        <begin position="64"/>
        <end position="147"/>
    </location>
</feature>
<comment type="function">
    <text evidence="7">Binds to the 23S rRNA.</text>
</comment>
<evidence type="ECO:0000313" key="11">
    <source>
        <dbReference type="Proteomes" id="UP000239549"/>
    </source>
</evidence>
<dbReference type="GO" id="GO:0006412">
    <property type="term" value="P:translation"/>
    <property type="evidence" value="ECO:0007669"/>
    <property type="project" value="UniProtKB-UniRule"/>
</dbReference>
<evidence type="ECO:0000256" key="5">
    <source>
        <dbReference type="ARBA" id="ARBA00023274"/>
    </source>
</evidence>
<reference evidence="11" key="1">
    <citation type="submission" date="2018-02" db="EMBL/GenBank/DDBJ databases">
        <title>Genome sequence of Desulfocucumis palustris strain NAW-5.</title>
        <authorList>
            <person name="Watanabe M."/>
            <person name="Kojima H."/>
            <person name="Fukui M."/>
        </authorList>
    </citation>
    <scope>NUCLEOTIDE SEQUENCE [LARGE SCALE GENOMIC DNA]</scope>
    <source>
        <strain evidence="11">NAW-5</strain>
    </source>
</reference>